<organism evidence="3 4">
    <name type="scientific">Owenia fusiformis</name>
    <name type="common">Polychaete worm</name>
    <dbReference type="NCBI Taxonomy" id="6347"/>
    <lineage>
        <taxon>Eukaryota</taxon>
        <taxon>Metazoa</taxon>
        <taxon>Spiralia</taxon>
        <taxon>Lophotrochozoa</taxon>
        <taxon>Annelida</taxon>
        <taxon>Polychaeta</taxon>
        <taxon>Sedentaria</taxon>
        <taxon>Canalipalpata</taxon>
        <taxon>Sabellida</taxon>
        <taxon>Oweniida</taxon>
        <taxon>Oweniidae</taxon>
        <taxon>Owenia</taxon>
    </lineage>
</organism>
<feature type="compositionally biased region" description="Basic and acidic residues" evidence="1">
    <location>
        <begin position="2461"/>
        <end position="2482"/>
    </location>
</feature>
<feature type="compositionally biased region" description="Basic and acidic residues" evidence="1">
    <location>
        <begin position="2371"/>
        <end position="2381"/>
    </location>
</feature>
<dbReference type="PANTHER" id="PTHR16207">
    <property type="entry name" value="SET DOMAIN-CONTAINING PROTEIN"/>
    <property type="match status" value="1"/>
</dbReference>
<feature type="domain" description="TASOR pseudo-PARP" evidence="2">
    <location>
        <begin position="147"/>
        <end position="289"/>
    </location>
</feature>
<dbReference type="GO" id="GO:0045814">
    <property type="term" value="P:negative regulation of gene expression, epigenetic"/>
    <property type="evidence" value="ECO:0007669"/>
    <property type="project" value="InterPro"/>
</dbReference>
<feature type="compositionally biased region" description="Polar residues" evidence="1">
    <location>
        <begin position="2270"/>
        <end position="2289"/>
    </location>
</feature>
<feature type="compositionally biased region" description="Basic and acidic residues" evidence="1">
    <location>
        <begin position="2181"/>
        <end position="2199"/>
    </location>
</feature>
<feature type="region of interest" description="Disordered" evidence="1">
    <location>
        <begin position="1759"/>
        <end position="1799"/>
    </location>
</feature>
<evidence type="ECO:0000313" key="3">
    <source>
        <dbReference type="EMBL" id="CAH1785205.1"/>
    </source>
</evidence>
<feature type="region of interest" description="Disordered" evidence="1">
    <location>
        <begin position="3214"/>
        <end position="3307"/>
    </location>
</feature>
<feature type="compositionally biased region" description="Basic and acidic residues" evidence="1">
    <location>
        <begin position="3249"/>
        <end position="3273"/>
    </location>
</feature>
<feature type="region of interest" description="Disordered" evidence="1">
    <location>
        <begin position="3041"/>
        <end position="3129"/>
    </location>
</feature>
<feature type="region of interest" description="Disordered" evidence="1">
    <location>
        <begin position="1396"/>
        <end position="1415"/>
    </location>
</feature>
<feature type="compositionally biased region" description="Low complexity" evidence="1">
    <location>
        <begin position="1161"/>
        <end position="1175"/>
    </location>
</feature>
<feature type="region of interest" description="Disordered" evidence="1">
    <location>
        <begin position="2175"/>
        <end position="2312"/>
    </location>
</feature>
<feature type="compositionally biased region" description="Basic and acidic residues" evidence="1">
    <location>
        <begin position="3663"/>
        <end position="3795"/>
    </location>
</feature>
<accession>A0A8J1T5F3</accession>
<feature type="compositionally biased region" description="Basic residues" evidence="1">
    <location>
        <begin position="920"/>
        <end position="929"/>
    </location>
</feature>
<feature type="region of interest" description="Disordered" evidence="1">
    <location>
        <begin position="1930"/>
        <end position="2112"/>
    </location>
</feature>
<evidence type="ECO:0000259" key="2">
    <source>
        <dbReference type="Pfam" id="PF12509"/>
    </source>
</evidence>
<feature type="compositionally biased region" description="Polar residues" evidence="1">
    <location>
        <begin position="3555"/>
        <end position="3573"/>
    </location>
</feature>
<feature type="region of interest" description="Disordered" evidence="1">
    <location>
        <begin position="2992"/>
        <end position="3020"/>
    </location>
</feature>
<feature type="compositionally biased region" description="Basic and acidic residues" evidence="1">
    <location>
        <begin position="3603"/>
        <end position="3624"/>
    </location>
</feature>
<dbReference type="PANTHER" id="PTHR16207:SF11">
    <property type="entry name" value="SET DOMAIN-CONTAINING PROTEIN"/>
    <property type="match status" value="1"/>
</dbReference>
<feature type="region of interest" description="Disordered" evidence="1">
    <location>
        <begin position="2732"/>
        <end position="2812"/>
    </location>
</feature>
<feature type="region of interest" description="Disordered" evidence="1">
    <location>
        <begin position="2439"/>
        <end position="2503"/>
    </location>
</feature>
<feature type="compositionally biased region" description="Polar residues" evidence="1">
    <location>
        <begin position="3646"/>
        <end position="3662"/>
    </location>
</feature>
<dbReference type="Pfam" id="PF12509">
    <property type="entry name" value="DUF3715"/>
    <property type="match status" value="1"/>
</dbReference>
<feature type="region of interest" description="Disordered" evidence="1">
    <location>
        <begin position="1191"/>
        <end position="1214"/>
    </location>
</feature>
<gene>
    <name evidence="3" type="ORF">OFUS_LOCUS11303</name>
</gene>
<feature type="compositionally biased region" description="Basic and acidic residues" evidence="1">
    <location>
        <begin position="946"/>
        <end position="955"/>
    </location>
</feature>
<feature type="region of interest" description="Disordered" evidence="1">
    <location>
        <begin position="3143"/>
        <end position="3193"/>
    </location>
</feature>
<dbReference type="GO" id="GO:0005654">
    <property type="term" value="C:nucleoplasm"/>
    <property type="evidence" value="ECO:0007669"/>
    <property type="project" value="TreeGrafter"/>
</dbReference>
<feature type="compositionally biased region" description="Polar residues" evidence="1">
    <location>
        <begin position="3348"/>
        <end position="3358"/>
    </location>
</feature>
<protein>
    <recommendedName>
        <fullName evidence="2">TASOR pseudo-PARP domain-containing protein</fullName>
    </recommendedName>
</protein>
<feature type="region of interest" description="Disordered" evidence="1">
    <location>
        <begin position="848"/>
        <end position="1081"/>
    </location>
</feature>
<feature type="compositionally biased region" description="Basic residues" evidence="1">
    <location>
        <begin position="3274"/>
        <end position="3301"/>
    </location>
</feature>
<feature type="compositionally biased region" description="Polar residues" evidence="1">
    <location>
        <begin position="2384"/>
        <end position="2407"/>
    </location>
</feature>
<feature type="compositionally biased region" description="Low complexity" evidence="1">
    <location>
        <begin position="1134"/>
        <end position="1144"/>
    </location>
</feature>
<evidence type="ECO:0000313" key="4">
    <source>
        <dbReference type="Proteomes" id="UP000749559"/>
    </source>
</evidence>
<feature type="compositionally biased region" description="Basic and acidic residues" evidence="1">
    <location>
        <begin position="1768"/>
        <end position="1793"/>
    </location>
</feature>
<evidence type="ECO:0000256" key="1">
    <source>
        <dbReference type="SAM" id="MobiDB-lite"/>
    </source>
</evidence>
<feature type="region of interest" description="Disordered" evidence="1">
    <location>
        <begin position="1470"/>
        <end position="1530"/>
    </location>
</feature>
<feature type="region of interest" description="Disordered" evidence="1">
    <location>
        <begin position="299"/>
        <end position="346"/>
    </location>
</feature>
<feature type="compositionally biased region" description="Basic and acidic residues" evidence="1">
    <location>
        <begin position="1107"/>
        <end position="1120"/>
    </location>
</feature>
<proteinExistence type="predicted"/>
<feature type="compositionally biased region" description="Acidic residues" evidence="1">
    <location>
        <begin position="3227"/>
        <end position="3248"/>
    </location>
</feature>
<dbReference type="InterPro" id="IPR022188">
    <property type="entry name" value="TASOR_DUF3715"/>
</dbReference>
<feature type="compositionally biased region" description="Basic and acidic residues" evidence="1">
    <location>
        <begin position="36"/>
        <end position="45"/>
    </location>
</feature>
<feature type="region of interest" description="Disordered" evidence="1">
    <location>
        <begin position="2557"/>
        <end position="2580"/>
    </location>
</feature>
<feature type="compositionally biased region" description="Polar residues" evidence="1">
    <location>
        <begin position="330"/>
        <end position="346"/>
    </location>
</feature>
<feature type="region of interest" description="Disordered" evidence="1">
    <location>
        <begin position="1101"/>
        <end position="1177"/>
    </location>
</feature>
<feature type="compositionally biased region" description="Basic and acidic residues" evidence="1">
    <location>
        <begin position="1004"/>
        <end position="1019"/>
    </location>
</feature>
<feature type="region of interest" description="Disordered" evidence="1">
    <location>
        <begin position="683"/>
        <end position="799"/>
    </location>
</feature>
<feature type="region of interest" description="Disordered" evidence="1">
    <location>
        <begin position="2370"/>
        <end position="2416"/>
    </location>
</feature>
<dbReference type="EMBL" id="CAIIXF020000005">
    <property type="protein sequence ID" value="CAH1785205.1"/>
    <property type="molecule type" value="Genomic_DNA"/>
</dbReference>
<feature type="region of interest" description="Disordered" evidence="1">
    <location>
        <begin position="3344"/>
        <end position="3471"/>
    </location>
</feature>
<dbReference type="InterPro" id="IPR046432">
    <property type="entry name" value="TASOR"/>
</dbReference>
<dbReference type="Proteomes" id="UP000749559">
    <property type="component" value="Unassembled WGS sequence"/>
</dbReference>
<feature type="compositionally biased region" description="Basic and acidic residues" evidence="1">
    <location>
        <begin position="3493"/>
        <end position="3509"/>
    </location>
</feature>
<feature type="compositionally biased region" description="Polar residues" evidence="1">
    <location>
        <begin position="1151"/>
        <end position="1160"/>
    </location>
</feature>
<feature type="compositionally biased region" description="Basic and acidic residues" evidence="1">
    <location>
        <begin position="2439"/>
        <end position="2453"/>
    </location>
</feature>
<feature type="compositionally biased region" description="Basic and acidic residues" evidence="1">
    <location>
        <begin position="3412"/>
        <end position="3447"/>
    </location>
</feature>
<feature type="region of interest" description="Disordered" evidence="1">
    <location>
        <begin position="529"/>
        <end position="583"/>
    </location>
</feature>
<feature type="region of interest" description="Disordered" evidence="1">
    <location>
        <begin position="16"/>
        <end position="58"/>
    </location>
</feature>
<feature type="region of interest" description="Disordered" evidence="1">
    <location>
        <begin position="2826"/>
        <end position="2845"/>
    </location>
</feature>
<feature type="compositionally biased region" description="Polar residues" evidence="1">
    <location>
        <begin position="1193"/>
        <end position="1207"/>
    </location>
</feature>
<dbReference type="OrthoDB" id="5960959at2759"/>
<feature type="region of interest" description="Disordered" evidence="1">
    <location>
        <begin position="1608"/>
        <end position="1642"/>
    </location>
</feature>
<comment type="caution">
    <text evidence="3">The sequence shown here is derived from an EMBL/GenBank/DDBJ whole genome shotgun (WGS) entry which is preliminary data.</text>
</comment>
<feature type="compositionally biased region" description="Basic residues" evidence="1">
    <location>
        <begin position="3092"/>
        <end position="3104"/>
    </location>
</feature>
<feature type="compositionally biased region" description="Basic and acidic residues" evidence="1">
    <location>
        <begin position="3048"/>
        <end position="3076"/>
    </location>
</feature>
<keyword evidence="4" id="KW-1185">Reference proteome</keyword>
<feature type="non-terminal residue" evidence="3">
    <location>
        <position position="3795"/>
    </location>
</feature>
<feature type="compositionally biased region" description="Basic and acidic residues" evidence="1">
    <location>
        <begin position="3360"/>
        <end position="3374"/>
    </location>
</feature>
<feature type="compositionally biased region" description="Polar residues" evidence="1">
    <location>
        <begin position="20"/>
        <end position="33"/>
    </location>
</feature>
<feature type="compositionally biased region" description="Polar residues" evidence="1">
    <location>
        <begin position="1621"/>
        <end position="1636"/>
    </location>
</feature>
<sequence length="3795" mass="423511">MANVFDILNVSDNISKDEISGTQQGSKEINKNVSKGRKDDRKVETPRSSTSSRDGLDILPELPKTEKLLDSEIDTLKSFTIPKKNKTKKELFENVSPKSREHQELLGIITKSYKNKLSSKNFVYSRPVHVHNEELFKTLQAKKKFLRGEGYTDKDLSESYAFLCVDKEEKAKEICKAGVKKGNLDKSWLGNPEMAVSLCRNADILTPVEIPPGENYLIVFQVIKGKAKVMKEDVGNAVLDPTPNFDCHMAKSTDTSTLSQEHAFHSTQLYMYEYNEDFEISEQPPLLCPYAMTTLVATNTKKPASKPTPKRQISKPSIPAHSNPPVHAVQPQTHPISGSHPQDTSQIQVEVTPQLPSFFRTLMDCNNDDKAGCVVWTGDLCLGNTLIAQANLISYGLMFKPARMHQRLNICTRIALPSLTSKYFTNVANLDKRAECCNGIWYYNYCEMQSTHSKYNSFNKILTYLAKTQSAIIVRLEDDTDLVMLTNCELTQRLGLQDQTLNSVMLHCVFISPRSRHNCLQAPVRTSGEALNEASAENTGATSREQKPGFTPPAHSPLKKPDSTVTTDSVKSAFQPPAAQTGAVDIDERVQSYGDVDLRQMWQNPNSQAMDPMAVDKDNGAVFKEPPKPTRVVDQLGTDHYDGGFRNLVSADSLIFAPKLKEAFKIQVILQDKRNMHIARQQFKNANSPLPRLSYYNKSPVKPGQKSPRGREPPILQKQMSSPGEGHVGHVAKKARVEPSPIEDPRPNFHHGHSGPITPPITPKVTSPGKHAPVYMTGMHTDQSPFRPNPSAEPISPLAPSNIPVGLNIDQLPTSQRLRDPRLAHLHRSLPGGSIMTASTTTAITTATRANPNISPGPLQPSTHGDHQKTHPCTTGGLHNTEKQGANESHKHSRKSSHKKSSHKSSKSRDSSSGSSRSSSSRRKHKKSSRDKTHSSHNSSRTAQSKTKENSDQDTPKIQLFDLDFFSDPRANVQPKYSRIRKTSTSKIEPKPVKGILKGSNNTEVKDKRDIDNKDEMKEYLNATTEALNAGTKHIPSGGKSKHRSSKDGDHRHSDSHKHKSKDGSKKIKFKAWSQANKEREKTFESIGLAVPKSEMALLGKIPKKSRTTECESPMDHLDDPGDIDNIEVQSLHGSSSVSSGPPVLELMGQGSYSPRQAHNSPGRSSSPAVSAPPGVIHPEMANVENVEKTPTAGETSKATIPATNDNVPAEGGMVEDDVDEPVGSTCGEDLTHNGLLDFISMLQIQLGDFSNETANNDPDLGDERVFDKHQIIVGENFEDVKVAFDNTVPAPSHKGNDEDEKVMSCVIDVVHSKELLKCEAETSDEIKHRMQILKSIHILTDHKPEPPDTRELISVENGETTGNKENEVVEKEGVTVKSSCSSSSVSDSVSVTIGTSSTSTSISGVSSTQTSSHGIGHIQYEGRHKRRLGQRLHPYNRSLCSSSSESYRLRSYRPYRELKELFSNMSTRTYSQRRENANGEPDIPINDLKTEGRFKSYKFTRSTSNSIDDDGDIKERPEDVPEYSARRQRTQDLDRLMANSHGDNNERMFQSDMRTYEQEDMRTSSAAMLAHKQETRTGPKLLGSIEMKESANPVLKQIMQNLMGHVEDDEENTSPEPLRNQPSGGVTSQGHQGHNPNDDTYRALLRNAPAYNPTPIKQLESGTAPVLASEDQYIPEPLPLENMPDIAQVVQTEEYQPISFEEHIYQPGVSQIESYQPAGVESEADEYKPGQGEEKYTPTPVGELKVADSYVPSLIPSLNIVNPSATGDKKHEVDSQTETQREIPTEDSKENTPPRNKSVLITQNSESETPFRSPLKMSIILNVASPRKKKQKTRKTNMTVKNLSEVSSTRLSDPTEKVKQWLDGVILNDGPIQFDEIEDTIEIDRAAEKNMEGLDSKLETANTQVQKLKPKVGMFKLKPLSSLSKKYADKLKSSDAHQSPVHVPSMFDGENHEPYAPQPDPVTREDSTDNVESDNDDIIEPAQQQKTNKSDPDNVTDVSLPKVGHLQKLQLRGFGRFGRSKQEGPHDNSMNKPSDAIKETRPKLNKLNFVSSSSTSPSHSREQLQASLDEENAKAIEAIQMLGQGSPDPNKSLSEDEAASSVEPIRAAPRLGKLNLVKSSGLFSSSKSLVGDKKQVDSVLEKGMADKTGVGPKLGKLNFTSNFQSKDDTAAEVVKSVKSSRTEEQNKQKTVIPKEEVPRFGPKLGKLSFASRVQNKQNDDTKQQEVQDLTGLENPEQGHSTFGPRLGKLSFLSKSQSESVGHSLGKEPLSNSDKNDVSMSVTRKTNPNDVIPATGDTKDNGSKPASEKTMFGPKLGKLSFASKPFLKTTVDAPPKVLTEPVRDSQVKDSQLIEKVTFVPKLGKLNFTSRAHHESAKKEDSSEIDTQSPEQQVEANKTQQKIGQKNQESVHTESNKEKHIFCSKLGKLNFASKLLMKDSDSKSLSGSKEHDVSIDSGTTKSEFDPRHEKLAFTSKDDIKLNEEDSAAVETKSNDSHVTKKTTFGPKLGKLSFASRAHPRFSNCKQNTITPENLGDANGVEDKTAFDTKLQKLIHKSSETDVPQNELETDECMEEKEEKPVDQTFKPRLGALQLIKPSKHRTCNDSTGLGDTETEKFVIEQEVPPIAKPVEPKLSRLNLIKTAQRLDVKPNNLSDSFNEANTSPLNEDIPSETIEETASESLDQEVTVTVNTMSKLGKLNLISLSKKAPGTQQSAEKQATTTFGATLGTLSFMQQKSQKKPEIATAESQPLNKPGARSNEESTPTFKPKLGKLHFAKRSGPLVKPKDKQKSRTCESDVVENEDSEIENKAPSSKVFGPKLGRLSFVRSTPQDRKPGNGFSKSRSPLTITQEPVKIPNQGLTKPVYVPQKYVDEHDLIYLKNHQKTGELAKHLPALSKLTVHYKRNVPFKNTVLDDWLFTKSCLTDRETRIALARRYVQEFFQNAQFDSPELCISSRLQNLKLLHDAYLIAPIPTTNVVVNMVVSQSKNGMDLASALRRHSQSANDEDQENQPETSEGGRANTATTVDDVLMNFQSELTSILTECGLETKPTDRKPEKESEKPQPKNTTDRTVDDAMKDFYGSLDGMLNSLLRPPRRDKPRKKIKKKPTESKAESTSMQKPERTTATVETVVPEKIAQKLTSEITRSKVVTKPKEKPSEDSVNTKCESHTDVQLKPVKSPKKKSDSNSESPIKEAYLFPIVPGIDVSKIHSTDVLPKVAEIPKSKSFDEDIDAEDDTDSDSSDSESDLSEPDDKKGDAIEPKTRNYRQREKSQDKKTKKHKKLKKHRKKEKKKKHKHRHKKKKIPTEKAEIDAMVAKSLGDMFGKTKVAKVPDLSLLNVDMTYSGVAPPTSLNNQDQNVKTLKPEKDIIQDQKQEESIVDEEDSYCPFSPTASPERNKIEESVSFPKGTTSKYTESKTKPKHSDGELVKSQGIEKAKVDRKTEVMHSSRNDNSVKVTEPRKNEEPLQKSKKDPVKELIFTEKIKVTIQNTNARNDMNDTKTADETNKEPSKLIKPVQKKLLKLVDLGEEPESSRSRFTRQVSSEVTKNFFEKDSPPRANSGQEKNVQEKSQTTKYFSEEKTQPRATSKHAHIVEEKDSAASTKDGLQKKLLHEDTSKYGKENKQTDDVSYDTKGQATTEDQNKKHMRSPQQFIDMSKTTVLQASSDEKSNIGDFDSHKKRYRDDSPSQREDRDAFSQKRRFREEPPEPRDRDHSPRRRFHEEPPERYTRDTSPHRRRLREDTLDSRERHRDVSPRRRFREDVQDTRDKDIRENSPSRRRYRDDISPRRKPYRDDRYD</sequence>
<feature type="compositionally biased region" description="Basic and acidic residues" evidence="1">
    <location>
        <begin position="3455"/>
        <end position="3471"/>
    </location>
</feature>
<feature type="compositionally biased region" description="Low complexity" evidence="1">
    <location>
        <begin position="1396"/>
        <end position="1413"/>
    </location>
</feature>
<name>A0A8J1T5F3_OWEFU</name>
<feature type="compositionally biased region" description="Acidic residues" evidence="1">
    <location>
        <begin position="1969"/>
        <end position="1980"/>
    </location>
</feature>
<feature type="region of interest" description="Disordered" evidence="1">
    <location>
        <begin position="3487"/>
        <end position="3795"/>
    </location>
</feature>
<feature type="compositionally biased region" description="Basic and acidic residues" evidence="1">
    <location>
        <begin position="2783"/>
        <end position="2794"/>
    </location>
</feature>
<reference evidence="3" key="1">
    <citation type="submission" date="2022-03" db="EMBL/GenBank/DDBJ databases">
        <authorList>
            <person name="Martin C."/>
        </authorList>
    </citation>
    <scope>NUCLEOTIDE SEQUENCE</scope>
</reference>
<feature type="compositionally biased region" description="Polar residues" evidence="1">
    <location>
        <begin position="3112"/>
        <end position="3126"/>
    </location>
</feature>
<feature type="compositionally biased region" description="Basic residues" evidence="1">
    <location>
        <begin position="891"/>
        <end position="906"/>
    </location>
</feature>
<feature type="compositionally biased region" description="Polar residues" evidence="1">
    <location>
        <begin position="563"/>
        <end position="572"/>
    </location>
</feature>